<organism evidence="1 2">
    <name type="scientific">Phototrophicus methaneseepsis</name>
    <dbReference type="NCBI Taxonomy" id="2710758"/>
    <lineage>
        <taxon>Bacteria</taxon>
        <taxon>Bacillati</taxon>
        <taxon>Chloroflexota</taxon>
        <taxon>Candidatus Thermofontia</taxon>
        <taxon>Phototrophicales</taxon>
        <taxon>Phototrophicaceae</taxon>
        <taxon>Phototrophicus</taxon>
    </lineage>
</organism>
<evidence type="ECO:0000313" key="1">
    <source>
        <dbReference type="EMBL" id="QPC84548.1"/>
    </source>
</evidence>
<protein>
    <submittedName>
        <fullName evidence="1">Uncharacterized protein</fullName>
    </submittedName>
</protein>
<dbReference type="AlphaFoldDB" id="A0A7S8ED53"/>
<reference evidence="1 2" key="1">
    <citation type="submission" date="2020-02" db="EMBL/GenBank/DDBJ databases">
        <authorList>
            <person name="Zheng R.K."/>
            <person name="Sun C.M."/>
        </authorList>
    </citation>
    <scope>NUCLEOTIDE SEQUENCE [LARGE SCALE GENOMIC DNA]</scope>
    <source>
        <strain evidence="2">rifampicinis</strain>
    </source>
</reference>
<gene>
    <name evidence="1" type="ORF">G4Y79_09280</name>
</gene>
<proteinExistence type="predicted"/>
<dbReference type="RefSeq" id="WP_195172611.1">
    <property type="nucleotide sequence ID" value="NZ_CP062983.1"/>
</dbReference>
<sequence>MPEKAHFWKLLRPTRTGGDIKLWTVDLDTDAWTRLLTGGLAEGVIQLTGDPV</sequence>
<dbReference type="KEGG" id="pmet:G4Y79_09280"/>
<name>A0A7S8ED53_9CHLR</name>
<dbReference type="EMBL" id="CP062983">
    <property type="protein sequence ID" value="QPC84548.1"/>
    <property type="molecule type" value="Genomic_DNA"/>
</dbReference>
<dbReference type="Proteomes" id="UP000594468">
    <property type="component" value="Chromosome"/>
</dbReference>
<keyword evidence="2" id="KW-1185">Reference proteome</keyword>
<accession>A0A7S8ED53</accession>
<evidence type="ECO:0000313" key="2">
    <source>
        <dbReference type="Proteomes" id="UP000594468"/>
    </source>
</evidence>